<evidence type="ECO:0000256" key="1">
    <source>
        <dbReference type="SAM" id="MobiDB-lite"/>
    </source>
</evidence>
<evidence type="ECO:0000313" key="3">
    <source>
        <dbReference type="Proteomes" id="UP000241769"/>
    </source>
</evidence>
<name>A0A2P6MRI0_9EUKA</name>
<feature type="compositionally biased region" description="Basic and acidic residues" evidence="1">
    <location>
        <begin position="148"/>
        <end position="162"/>
    </location>
</feature>
<keyword evidence="3" id="KW-1185">Reference proteome</keyword>
<protein>
    <submittedName>
        <fullName evidence="2">Uncharacterized protein</fullName>
    </submittedName>
</protein>
<gene>
    <name evidence="2" type="ORF">PROFUN_11810</name>
</gene>
<evidence type="ECO:0000313" key="2">
    <source>
        <dbReference type="EMBL" id="PRP74308.1"/>
    </source>
</evidence>
<feature type="region of interest" description="Disordered" evidence="1">
    <location>
        <begin position="145"/>
        <end position="175"/>
    </location>
</feature>
<dbReference type="Proteomes" id="UP000241769">
    <property type="component" value="Unassembled WGS sequence"/>
</dbReference>
<feature type="compositionally biased region" description="Acidic residues" evidence="1">
    <location>
        <begin position="61"/>
        <end position="81"/>
    </location>
</feature>
<reference evidence="2 3" key="1">
    <citation type="journal article" date="2018" name="Genome Biol. Evol.">
        <title>Multiple Roots of Fruiting Body Formation in Amoebozoa.</title>
        <authorList>
            <person name="Hillmann F."/>
            <person name="Forbes G."/>
            <person name="Novohradska S."/>
            <person name="Ferling I."/>
            <person name="Riege K."/>
            <person name="Groth M."/>
            <person name="Westermann M."/>
            <person name="Marz M."/>
            <person name="Spaller T."/>
            <person name="Winckler T."/>
            <person name="Schaap P."/>
            <person name="Glockner G."/>
        </authorList>
    </citation>
    <scope>NUCLEOTIDE SEQUENCE [LARGE SCALE GENOMIC DNA]</scope>
    <source>
        <strain evidence="2 3">Jena</strain>
    </source>
</reference>
<dbReference type="OrthoDB" id="34216at2759"/>
<feature type="region of interest" description="Disordered" evidence="1">
    <location>
        <begin position="55"/>
        <end position="81"/>
    </location>
</feature>
<proteinExistence type="predicted"/>
<feature type="compositionally biased region" description="Basic and acidic residues" evidence="1">
    <location>
        <begin position="298"/>
        <end position="315"/>
    </location>
</feature>
<feature type="compositionally biased region" description="Basic and acidic residues" evidence="1">
    <location>
        <begin position="1"/>
        <end position="10"/>
    </location>
</feature>
<feature type="region of interest" description="Disordered" evidence="1">
    <location>
        <begin position="298"/>
        <end position="337"/>
    </location>
</feature>
<accession>A0A2P6MRI0</accession>
<organism evidence="2 3">
    <name type="scientific">Planoprotostelium fungivorum</name>
    <dbReference type="NCBI Taxonomy" id="1890364"/>
    <lineage>
        <taxon>Eukaryota</taxon>
        <taxon>Amoebozoa</taxon>
        <taxon>Evosea</taxon>
        <taxon>Variosea</taxon>
        <taxon>Cavosteliida</taxon>
        <taxon>Cavosteliaceae</taxon>
        <taxon>Planoprotostelium</taxon>
    </lineage>
</organism>
<dbReference type="AlphaFoldDB" id="A0A2P6MRI0"/>
<dbReference type="EMBL" id="MDYQ01000477">
    <property type="protein sequence ID" value="PRP74308.1"/>
    <property type="molecule type" value="Genomic_DNA"/>
</dbReference>
<sequence>MEEIEAKPTLEHMYGPSSQHQVHGGMHYSIVPHPTPDHIEFTQIQYPTIGSILSSNYSPSLEDDPDQDLQEAFEEPNNDAEGEYEEEIFESYENVDDLRFVEHYMRRAIVEKASKRRKTEKEGVLHTCLAVGCERQQKSRRLCSMHQKQKERGGKLDLKDGTTKFPKGRKPIPFTQHSNKAAKLKNFDKKIDEWGGGKEEGTKMLQAYVGSTYHLSRFPKKEDTTIFEQVGRNIISFMRQLPDKSPLRRPLIKAVSENIPIARLIEVLPVCKQTVINSMRIGDEDNLLLTMKSRPNEARKRAIEEEEPEAPRTPDVDPFFYETSSSEGDAEAKPGLVKEEVEMSYGGMMRGEETDEGEVQEEPQEEQDLVRANFQMTEEQKAFSPIFLR</sequence>
<dbReference type="STRING" id="1890364.A0A2P6MRI0"/>
<comment type="caution">
    <text evidence="2">The sequence shown here is derived from an EMBL/GenBank/DDBJ whole genome shotgun (WGS) entry which is preliminary data.</text>
</comment>
<dbReference type="InParanoid" id="A0A2P6MRI0"/>
<feature type="region of interest" description="Disordered" evidence="1">
    <location>
        <begin position="1"/>
        <end position="26"/>
    </location>
</feature>